<protein>
    <submittedName>
        <fullName evidence="2">TIGR03016 family PEP-CTERM system-associated outer membrane protein</fullName>
    </submittedName>
</protein>
<accession>A0ABY4SDM9</accession>
<evidence type="ECO:0000313" key="2">
    <source>
        <dbReference type="EMBL" id="URI10241.1"/>
    </source>
</evidence>
<dbReference type="EMBL" id="CP097636">
    <property type="protein sequence ID" value="URI10241.1"/>
    <property type="molecule type" value="Genomic_DNA"/>
</dbReference>
<gene>
    <name evidence="2" type="ORF">MW290_14570</name>
</gene>
<keyword evidence="3" id="KW-1185">Reference proteome</keyword>
<sequence>MTAVAACWVPCIGYAQTSAAADPAAPGQGVRVFSISPSASLRETWTNNYRLTPEAQSDLVSEASLGFRAVANGRRLRGALDYSATAQGYARHSEDNDVQHTLYGNGTAELLQDRVFLDARASVAQQQVSAFGTTSTDNALANRNRTEVRTLSLSPYLRGPLGSSAQYELRFNRDTTSNSSFGVGNFTNSGWQLQMQGGESRRTSTWSLTANSQKVDYDEGSTSQTELLRGTLSLPLTSSITATAIAGAERNDLRSSEMETSSLSGAELAWVPSERTSLTARVEKRYFGTSHAVNFSFRTARTVWTFTDSTDASTSSSRSGSGQGTVYDLLYTQFASQFPSPADRDAAVRSFLALYGINPNSVAIPGFLTASPTLQRARALSLALMGVRTTVIFQASQSSTQQLRRATDTGDDLAGNGTVRQRGFTTSVSHRLTPSTSANSSLSWQRTEGDDDRRSSLRSGSVGLSTQLGPRTQAQLSARYTRSNGSFSPYTERAVVATLGYQF</sequence>
<dbReference type="InterPro" id="IPR017467">
    <property type="entry name" value="CHP03016_PEP-CTERM"/>
</dbReference>
<dbReference type="RefSeq" id="WP_250198445.1">
    <property type="nucleotide sequence ID" value="NZ_CP097636.1"/>
</dbReference>
<feature type="region of interest" description="Disordered" evidence="1">
    <location>
        <begin position="398"/>
        <end position="474"/>
    </location>
</feature>
<feature type="compositionally biased region" description="Polar residues" evidence="1">
    <location>
        <begin position="423"/>
        <end position="446"/>
    </location>
</feature>
<dbReference type="NCBIfam" id="TIGR03016">
    <property type="entry name" value="pepcterm_hypo_1"/>
    <property type="match status" value="1"/>
</dbReference>
<proteinExistence type="predicted"/>
<name>A0ABY4SDM9_AQUTE</name>
<organism evidence="2 3">
    <name type="scientific">Aquincola tertiaricarbonis</name>
    <dbReference type="NCBI Taxonomy" id="391953"/>
    <lineage>
        <taxon>Bacteria</taxon>
        <taxon>Pseudomonadati</taxon>
        <taxon>Pseudomonadota</taxon>
        <taxon>Betaproteobacteria</taxon>
        <taxon>Burkholderiales</taxon>
        <taxon>Sphaerotilaceae</taxon>
        <taxon>Aquincola</taxon>
    </lineage>
</organism>
<dbReference type="Proteomes" id="UP001056201">
    <property type="component" value="Chromosome 2"/>
</dbReference>
<evidence type="ECO:0000313" key="3">
    <source>
        <dbReference type="Proteomes" id="UP001056201"/>
    </source>
</evidence>
<reference evidence="2" key="1">
    <citation type="submission" date="2022-05" db="EMBL/GenBank/DDBJ databases">
        <title>An RpoN-dependent PEP-CTERM gene is involved in floc formation of an Aquincola tertiaricarbonis strain.</title>
        <authorList>
            <person name="Qiu D."/>
            <person name="Xia M."/>
        </authorList>
    </citation>
    <scope>NUCLEOTIDE SEQUENCE</scope>
    <source>
        <strain evidence="2">RN12</strain>
    </source>
</reference>
<evidence type="ECO:0000256" key="1">
    <source>
        <dbReference type="SAM" id="MobiDB-lite"/>
    </source>
</evidence>